<protein>
    <submittedName>
        <fullName evidence="1">Mersacidin/lichenicidin family type 2 lantibiotic</fullName>
    </submittedName>
</protein>
<accession>A0ABV3HKG8</accession>
<evidence type="ECO:0000313" key="2">
    <source>
        <dbReference type="Proteomes" id="UP001552427"/>
    </source>
</evidence>
<reference evidence="1 2" key="1">
    <citation type="submission" date="2024-06" db="EMBL/GenBank/DDBJ databases">
        <title>The Natural Products Discovery Center: Release of the First 8490 Sequenced Strains for Exploring Actinobacteria Biosynthetic Diversity.</title>
        <authorList>
            <person name="Kalkreuter E."/>
            <person name="Kautsar S.A."/>
            <person name="Yang D."/>
            <person name="Bader C.D."/>
            <person name="Teijaro C.N."/>
            <person name="Fluegel L."/>
            <person name="Davis C.M."/>
            <person name="Simpson J.R."/>
            <person name="Lauterbach L."/>
            <person name="Steele A.D."/>
            <person name="Gui C."/>
            <person name="Meng S."/>
            <person name="Li G."/>
            <person name="Viehrig K."/>
            <person name="Ye F."/>
            <person name="Su P."/>
            <person name="Kiefer A.F."/>
            <person name="Nichols A."/>
            <person name="Cepeda A.J."/>
            <person name="Yan W."/>
            <person name="Fan B."/>
            <person name="Jiang Y."/>
            <person name="Adhikari A."/>
            <person name="Zheng C.-J."/>
            <person name="Schuster L."/>
            <person name="Cowan T.M."/>
            <person name="Smanski M.J."/>
            <person name="Chevrette M.G."/>
            <person name="De Carvalho L.P.S."/>
            <person name="Shen B."/>
        </authorList>
    </citation>
    <scope>NUCLEOTIDE SEQUENCE [LARGE SCALE GENOMIC DNA]</scope>
    <source>
        <strain evidence="1 2">NPDC049574</strain>
    </source>
</reference>
<comment type="caution">
    <text evidence="1">The sequence shown here is derived from an EMBL/GenBank/DDBJ whole genome shotgun (WGS) entry which is preliminary data.</text>
</comment>
<dbReference type="Proteomes" id="UP001552427">
    <property type="component" value="Unassembled WGS sequence"/>
</dbReference>
<proteinExistence type="predicted"/>
<evidence type="ECO:0000313" key="1">
    <source>
        <dbReference type="EMBL" id="MEV4292799.1"/>
    </source>
</evidence>
<organism evidence="1 2">
    <name type="scientific">Nonomuraea bangladeshensis</name>
    <dbReference type="NCBI Taxonomy" id="404385"/>
    <lineage>
        <taxon>Bacteria</taxon>
        <taxon>Bacillati</taxon>
        <taxon>Actinomycetota</taxon>
        <taxon>Actinomycetes</taxon>
        <taxon>Streptosporangiales</taxon>
        <taxon>Streptosporangiaceae</taxon>
        <taxon>Nonomuraea</taxon>
    </lineage>
</organism>
<sequence>MNIAKAWKNPLYRASLSEKQRNSLPMHPAGGVVIPDDELDGINGGTTIPCSVAVTAAICNTVAATYCNGSCGSWSVGCC</sequence>
<dbReference type="EMBL" id="JBFARM010000020">
    <property type="protein sequence ID" value="MEV4292799.1"/>
    <property type="molecule type" value="Genomic_DNA"/>
</dbReference>
<dbReference type="RefSeq" id="WP_364463460.1">
    <property type="nucleotide sequence ID" value="NZ_JBFARM010000020.1"/>
</dbReference>
<dbReference type="NCBIfam" id="TIGR03898">
    <property type="entry name" value="lanti_MRSA_kill"/>
    <property type="match status" value="1"/>
</dbReference>
<dbReference type="InterPro" id="IPR027635">
    <property type="entry name" value="Lantibiotic2_lead_pep_dom"/>
</dbReference>
<name>A0ABV3HKG8_9ACTN</name>
<gene>
    <name evidence="1" type="ORF">AB0K40_45445</name>
</gene>
<keyword evidence="2" id="KW-1185">Reference proteome</keyword>